<protein>
    <submittedName>
        <fullName evidence="2">Putative phosphoesterase</fullName>
    </submittedName>
</protein>
<evidence type="ECO:0000259" key="1">
    <source>
        <dbReference type="Pfam" id="PF00149"/>
    </source>
</evidence>
<dbReference type="Gene3D" id="3.60.21.10">
    <property type="match status" value="1"/>
</dbReference>
<dbReference type="OrthoDB" id="9795838at2"/>
<keyword evidence="3" id="KW-1185">Reference proteome</keyword>
<dbReference type="RefSeq" id="WP_130480854.1">
    <property type="nucleotide sequence ID" value="NZ_SGWV01000007.1"/>
</dbReference>
<name>A0A4Q7LVJ2_9BURK</name>
<dbReference type="EMBL" id="SGWV01000007">
    <property type="protein sequence ID" value="RZS58741.1"/>
    <property type="molecule type" value="Genomic_DNA"/>
</dbReference>
<dbReference type="SUPFAM" id="SSF56300">
    <property type="entry name" value="Metallo-dependent phosphatases"/>
    <property type="match status" value="1"/>
</dbReference>
<evidence type="ECO:0000313" key="3">
    <source>
        <dbReference type="Proteomes" id="UP000293433"/>
    </source>
</evidence>
<dbReference type="NCBIfam" id="TIGR04123">
    <property type="entry name" value="P_estr_lig_assc"/>
    <property type="match status" value="1"/>
</dbReference>
<gene>
    <name evidence="2" type="ORF">EV685_1039</name>
</gene>
<reference evidence="2 3" key="1">
    <citation type="submission" date="2019-02" db="EMBL/GenBank/DDBJ databases">
        <title>Genomic Encyclopedia of Type Strains, Phase IV (KMG-IV): sequencing the most valuable type-strain genomes for metagenomic binning, comparative biology and taxonomic classification.</title>
        <authorList>
            <person name="Goeker M."/>
        </authorList>
    </citation>
    <scope>NUCLEOTIDE SEQUENCE [LARGE SCALE GENOMIC DNA]</scope>
    <source>
        <strain evidence="2 3">DSM 10617</strain>
    </source>
</reference>
<dbReference type="PIRSF" id="PIRSF000887">
    <property type="entry name" value="Pesterase_MJ0037"/>
    <property type="match status" value="1"/>
</dbReference>
<dbReference type="PANTHER" id="PTHR39323:SF1">
    <property type="entry name" value="BLR1149 PROTEIN"/>
    <property type="match status" value="1"/>
</dbReference>
<dbReference type="AlphaFoldDB" id="A0A4Q7LVJ2"/>
<sequence length="221" mass="23607">MTSAPTPHLDHVLPDGRPLTLLPERAAYLADAGLLLVADVHLGKAASFRRLGVPVPAGTTEANLARLDDLLARWPVRHLAVLGDLLHAATGRAPATMAAIQAWRERHAHLPITLVRGNHDDHAGDPPPAFDIEVVDEPHTCAGLALCHDPKTRASGFALAGHIHPVTRIGHGLDSVRLPCFHASATVLVLPAFGEFTGGQVIRRLSGDQLYGTTGERVYRL</sequence>
<proteinExistence type="predicted"/>
<feature type="domain" description="Calcineurin-like phosphoesterase" evidence="1">
    <location>
        <begin position="35"/>
        <end position="127"/>
    </location>
</feature>
<comment type="caution">
    <text evidence="2">The sequence shown here is derived from an EMBL/GenBank/DDBJ whole genome shotgun (WGS) entry which is preliminary data.</text>
</comment>
<dbReference type="InterPro" id="IPR024173">
    <property type="entry name" value="Pesterase_MJ0037-like"/>
</dbReference>
<accession>A0A4Q7LVJ2</accession>
<dbReference type="Proteomes" id="UP000293433">
    <property type="component" value="Unassembled WGS sequence"/>
</dbReference>
<dbReference type="InterPro" id="IPR029052">
    <property type="entry name" value="Metallo-depent_PP-like"/>
</dbReference>
<organism evidence="2 3">
    <name type="scientific">Sphaerotilus mobilis</name>
    <dbReference type="NCBI Taxonomy" id="47994"/>
    <lineage>
        <taxon>Bacteria</taxon>
        <taxon>Pseudomonadati</taxon>
        <taxon>Pseudomonadota</taxon>
        <taxon>Betaproteobacteria</taxon>
        <taxon>Burkholderiales</taxon>
        <taxon>Sphaerotilaceae</taxon>
        <taxon>Sphaerotilus</taxon>
    </lineage>
</organism>
<dbReference type="InterPro" id="IPR026336">
    <property type="entry name" value="PdeM-like"/>
</dbReference>
<dbReference type="PANTHER" id="PTHR39323">
    <property type="entry name" value="BLR1149 PROTEIN"/>
    <property type="match status" value="1"/>
</dbReference>
<evidence type="ECO:0000313" key="2">
    <source>
        <dbReference type="EMBL" id="RZS58741.1"/>
    </source>
</evidence>
<dbReference type="Pfam" id="PF00149">
    <property type="entry name" value="Metallophos"/>
    <property type="match status" value="1"/>
</dbReference>
<dbReference type="InterPro" id="IPR004843">
    <property type="entry name" value="Calcineurin-like_PHP"/>
</dbReference>
<dbReference type="GO" id="GO:0016787">
    <property type="term" value="F:hydrolase activity"/>
    <property type="evidence" value="ECO:0007669"/>
    <property type="project" value="InterPro"/>
</dbReference>